<reference evidence="2" key="1">
    <citation type="journal article" date="2019" name="Int. J. Syst. Evol. Microbiol.">
        <title>The Global Catalogue of Microorganisms (GCM) 10K type strain sequencing project: providing services to taxonomists for standard genome sequencing and annotation.</title>
        <authorList>
            <consortium name="The Broad Institute Genomics Platform"/>
            <consortium name="The Broad Institute Genome Sequencing Center for Infectious Disease"/>
            <person name="Wu L."/>
            <person name="Ma J."/>
        </authorList>
    </citation>
    <scope>NUCLEOTIDE SEQUENCE [LARGE SCALE GENOMIC DNA]</scope>
    <source>
        <strain evidence="2">JCM 16082</strain>
    </source>
</reference>
<evidence type="ECO:0000313" key="2">
    <source>
        <dbReference type="Proteomes" id="UP001500507"/>
    </source>
</evidence>
<dbReference type="InterPro" id="IPR025667">
    <property type="entry name" value="SprB_repeat"/>
</dbReference>
<name>A0ABP3XSY1_9FLAO</name>
<gene>
    <name evidence="1" type="ORF">GCM10009117_14690</name>
</gene>
<comment type="caution">
    <text evidence="1">The sequence shown here is derived from an EMBL/GenBank/DDBJ whole genome shotgun (WGS) entry which is preliminary data.</text>
</comment>
<evidence type="ECO:0000313" key="1">
    <source>
        <dbReference type="EMBL" id="GAA0872322.1"/>
    </source>
</evidence>
<evidence type="ECO:0008006" key="3">
    <source>
        <dbReference type="Google" id="ProtNLM"/>
    </source>
</evidence>
<dbReference type="RefSeq" id="WP_343765467.1">
    <property type="nucleotide sequence ID" value="NZ_BAAAFG010000014.1"/>
</dbReference>
<sequence>MKQIVTIIVLLIGSSILAQHKYKIEYSLTLDMDSSPDAQLINYLTYQISLSENTSPSGSYLIFYSNVNYQFGDSPAINTTMDEVINLDFIPNYVIYQGSGPTDFCTFYETMPVSSNINCQLQFPTGLCLYPSNGLDFTRMIPIENLTNINANTTLTSCEDLEISVADCSSPFSYKVEYQYQADSGTSNWNTLLNYDWRSPTFTVGVDDFPGITSTDTNIKLRVVYEDSPSPYGEILTVDLTKCSPKVLASSSTDESCEYTNDGNFTLTFDRPLDPGEIITTAILDWAGPNNILNDGDDINSYASLTDLTYAGTTYTWPSTLDSGVYRIRYQTNNTNTQESHEPIEINAPTPVVFSILSSTDLSCFEEGSGSMTVEANGGTGSYEYSLDNGNTYSSFTSNPMVISGLSVGEYDVRVRDSNQCEQQN</sequence>
<protein>
    <recommendedName>
        <fullName evidence="3">SprB repeat-containing protein</fullName>
    </recommendedName>
</protein>
<accession>A0ABP3XSY1</accession>
<dbReference type="Proteomes" id="UP001500507">
    <property type="component" value="Unassembled WGS sequence"/>
</dbReference>
<organism evidence="1 2">
    <name type="scientific">Gangjinia marincola</name>
    <dbReference type="NCBI Taxonomy" id="578463"/>
    <lineage>
        <taxon>Bacteria</taxon>
        <taxon>Pseudomonadati</taxon>
        <taxon>Bacteroidota</taxon>
        <taxon>Flavobacteriia</taxon>
        <taxon>Flavobacteriales</taxon>
        <taxon>Flavobacteriaceae</taxon>
        <taxon>Gangjinia</taxon>
    </lineage>
</organism>
<keyword evidence="2" id="KW-1185">Reference proteome</keyword>
<proteinExistence type="predicted"/>
<dbReference type="Pfam" id="PF13573">
    <property type="entry name" value="SprB"/>
    <property type="match status" value="1"/>
</dbReference>
<dbReference type="EMBL" id="BAAAFG010000014">
    <property type="protein sequence ID" value="GAA0872322.1"/>
    <property type="molecule type" value="Genomic_DNA"/>
</dbReference>